<keyword evidence="2" id="KW-1185">Reference proteome</keyword>
<organism evidence="1 2">
    <name type="scientific">Symbiodinium natans</name>
    <dbReference type="NCBI Taxonomy" id="878477"/>
    <lineage>
        <taxon>Eukaryota</taxon>
        <taxon>Sar</taxon>
        <taxon>Alveolata</taxon>
        <taxon>Dinophyceae</taxon>
        <taxon>Suessiales</taxon>
        <taxon>Symbiodiniaceae</taxon>
        <taxon>Symbiodinium</taxon>
    </lineage>
</organism>
<evidence type="ECO:0000313" key="2">
    <source>
        <dbReference type="Proteomes" id="UP000604046"/>
    </source>
</evidence>
<reference evidence="1" key="1">
    <citation type="submission" date="2021-02" db="EMBL/GenBank/DDBJ databases">
        <authorList>
            <person name="Dougan E. K."/>
            <person name="Rhodes N."/>
            <person name="Thang M."/>
            <person name="Chan C."/>
        </authorList>
    </citation>
    <scope>NUCLEOTIDE SEQUENCE</scope>
</reference>
<protein>
    <submittedName>
        <fullName evidence="1">Uncharacterized protein</fullName>
    </submittedName>
</protein>
<proteinExistence type="predicted"/>
<comment type="caution">
    <text evidence="1">The sequence shown here is derived from an EMBL/GenBank/DDBJ whole genome shotgun (WGS) entry which is preliminary data.</text>
</comment>
<name>A0A812RTP1_9DINO</name>
<evidence type="ECO:0000313" key="1">
    <source>
        <dbReference type="EMBL" id="CAE7452187.1"/>
    </source>
</evidence>
<gene>
    <name evidence="1" type="ORF">SNAT2548_LOCUS24780</name>
</gene>
<dbReference type="EMBL" id="CAJNDS010002369">
    <property type="protein sequence ID" value="CAE7452187.1"/>
    <property type="molecule type" value="Genomic_DNA"/>
</dbReference>
<dbReference type="AlphaFoldDB" id="A0A812RTP1"/>
<dbReference type="Proteomes" id="UP000604046">
    <property type="component" value="Unassembled WGS sequence"/>
</dbReference>
<sequence>MLLPAELRPQQRRFEELTIQTGGEHQVVVTIQALQLLLRTAESQHAPSLMYTCNRRCIGQASRKEQVTLLMPEESCRRYSWRGANLSALLDGDSNGANDTVEEKFRLGR</sequence>
<accession>A0A812RTP1</accession>